<name>A0ABD2A186_VESSQ</name>
<evidence type="ECO:0000313" key="2">
    <source>
        <dbReference type="Proteomes" id="UP001607302"/>
    </source>
</evidence>
<dbReference type="EMBL" id="JAUDFV010000156">
    <property type="protein sequence ID" value="KAL2714392.1"/>
    <property type="molecule type" value="Genomic_DNA"/>
</dbReference>
<dbReference type="Proteomes" id="UP001607302">
    <property type="component" value="Unassembled WGS sequence"/>
</dbReference>
<organism evidence="1 2">
    <name type="scientific">Vespula squamosa</name>
    <name type="common">Southern yellow jacket</name>
    <name type="synonym">Wasp</name>
    <dbReference type="NCBI Taxonomy" id="30214"/>
    <lineage>
        <taxon>Eukaryota</taxon>
        <taxon>Metazoa</taxon>
        <taxon>Ecdysozoa</taxon>
        <taxon>Arthropoda</taxon>
        <taxon>Hexapoda</taxon>
        <taxon>Insecta</taxon>
        <taxon>Pterygota</taxon>
        <taxon>Neoptera</taxon>
        <taxon>Endopterygota</taxon>
        <taxon>Hymenoptera</taxon>
        <taxon>Apocrita</taxon>
        <taxon>Aculeata</taxon>
        <taxon>Vespoidea</taxon>
        <taxon>Vespidae</taxon>
        <taxon>Vespinae</taxon>
        <taxon>Vespula</taxon>
    </lineage>
</organism>
<proteinExistence type="predicted"/>
<keyword evidence="2" id="KW-1185">Reference proteome</keyword>
<sequence length="110" mass="12432">MEQEINISKSEMEVLVPSQEPIAPSIEATVNNLSKVSLVKIDDEEEEDNVDNETENPVVPFVLFNGKRRKYYLHLNNFLSIFYHELFSYSTTNGNIATSIATTYGSLQNG</sequence>
<protein>
    <submittedName>
        <fullName evidence="1">Zinc finger protein jing</fullName>
    </submittedName>
</protein>
<reference evidence="1 2" key="1">
    <citation type="journal article" date="2024" name="Ann. Entomol. Soc. Am.">
        <title>Genomic analyses of the southern and eastern yellowjacket wasps (Hymenoptera: Vespidae) reveal evolutionary signatures of social life.</title>
        <authorList>
            <person name="Catto M.A."/>
            <person name="Caine P.B."/>
            <person name="Orr S.E."/>
            <person name="Hunt B.G."/>
            <person name="Goodisman M.A.D."/>
        </authorList>
    </citation>
    <scope>NUCLEOTIDE SEQUENCE [LARGE SCALE GENOMIC DNA]</scope>
    <source>
        <strain evidence="1">233</strain>
        <tissue evidence="1">Head and thorax</tissue>
    </source>
</reference>
<evidence type="ECO:0000313" key="1">
    <source>
        <dbReference type="EMBL" id="KAL2714392.1"/>
    </source>
</evidence>
<comment type="caution">
    <text evidence="1">The sequence shown here is derived from an EMBL/GenBank/DDBJ whole genome shotgun (WGS) entry which is preliminary data.</text>
</comment>
<accession>A0ABD2A186</accession>
<dbReference type="AlphaFoldDB" id="A0ABD2A186"/>
<gene>
    <name evidence="1" type="ORF">V1478_015577</name>
</gene>